<evidence type="ECO:0000313" key="4">
    <source>
        <dbReference type="Proteomes" id="UP000270411"/>
    </source>
</evidence>
<keyword evidence="2" id="KW-0732">Signal</keyword>
<name>A0A3G8HAK3_9BURK</name>
<keyword evidence="1" id="KW-0472">Membrane</keyword>
<dbReference type="OrthoDB" id="5600128at2"/>
<dbReference type="EMBL" id="CP033971">
    <property type="protein sequence ID" value="AZG17160.1"/>
    <property type="molecule type" value="Genomic_DNA"/>
</dbReference>
<evidence type="ECO:0008006" key="5">
    <source>
        <dbReference type="Google" id="ProtNLM"/>
    </source>
</evidence>
<keyword evidence="3" id="KW-0614">Plasmid</keyword>
<feature type="chain" id="PRO_5018337691" description="Copper resistance protein CopC" evidence="2">
    <location>
        <begin position="22"/>
        <end position="185"/>
    </location>
</feature>
<gene>
    <name evidence="3" type="ORF">EHF44_27195</name>
</gene>
<geneLocation type="plasmid" evidence="3">
    <name>unnamed2</name>
</geneLocation>
<keyword evidence="1" id="KW-0812">Transmembrane</keyword>
<evidence type="ECO:0000256" key="1">
    <source>
        <dbReference type="SAM" id="Phobius"/>
    </source>
</evidence>
<protein>
    <recommendedName>
        <fullName evidence="5">Copper resistance protein CopC</fullName>
    </recommendedName>
</protein>
<feature type="transmembrane region" description="Helical" evidence="1">
    <location>
        <begin position="158"/>
        <end position="178"/>
    </location>
</feature>
<dbReference type="Proteomes" id="UP000270411">
    <property type="component" value="Plasmid unnamed2"/>
</dbReference>
<evidence type="ECO:0000313" key="3">
    <source>
        <dbReference type="EMBL" id="AZG17160.1"/>
    </source>
</evidence>
<reference evidence="4" key="1">
    <citation type="submission" date="2018-11" db="EMBL/GenBank/DDBJ databases">
        <title>FDA dAtabase for Regulatory Grade micrObial Sequences (FDA-ARGOS): Supporting development and validation of Infectious Disease Dx tests.</title>
        <authorList>
            <person name="Goldberg B."/>
            <person name="Campos J."/>
            <person name="Tallon L."/>
            <person name="Sadzewicz L."/>
            <person name="Zhao X."/>
            <person name="Vavikolanu K."/>
            <person name="Mehta A."/>
            <person name="Aluvathingal J."/>
            <person name="Nadendla S."/>
            <person name="Geyer C."/>
            <person name="Nandy P."/>
            <person name="Yan Y."/>
            <person name="Sichtig H."/>
        </authorList>
    </citation>
    <scope>NUCLEOTIDE SEQUENCE [LARGE SCALE GENOMIC DNA]</scope>
    <source>
        <strain evidence="4">FDAARGOS_614</strain>
        <plasmid evidence="4">unnamed2</plasmid>
    </source>
</reference>
<proteinExistence type="predicted"/>
<keyword evidence="1" id="KW-1133">Transmembrane helix</keyword>
<dbReference type="KEGG" id="cpau:EHF44_27195"/>
<dbReference type="RefSeq" id="WP_124686889.1">
    <property type="nucleotide sequence ID" value="NZ_CP033971.1"/>
</dbReference>
<sequence length="185" mass="19282">MIRTCLAALCLCAALSHPALAGPGAHGPNGEHLDAPAAGVPAGAARPGIEASTEGFELVGTLHADEFSVLVDRYDTNEPVTTGTLEVELGPIKAQARLHADIGDFSFADPKLLAALRQPGEHVLVFTLVTGHDTDLIEGALRTPPDTDARGQWHAGKLAAAVLAGLAVLAAAVTAWRLRRRRTPR</sequence>
<evidence type="ECO:0000256" key="2">
    <source>
        <dbReference type="SAM" id="SignalP"/>
    </source>
</evidence>
<organism evidence="3 4">
    <name type="scientific">Cupriavidus pauculus</name>
    <dbReference type="NCBI Taxonomy" id="82633"/>
    <lineage>
        <taxon>Bacteria</taxon>
        <taxon>Pseudomonadati</taxon>
        <taxon>Pseudomonadota</taxon>
        <taxon>Betaproteobacteria</taxon>
        <taxon>Burkholderiales</taxon>
        <taxon>Burkholderiaceae</taxon>
        <taxon>Cupriavidus</taxon>
    </lineage>
</organism>
<feature type="signal peptide" evidence="2">
    <location>
        <begin position="1"/>
        <end position="21"/>
    </location>
</feature>
<accession>A0A3G8HAK3</accession>
<dbReference type="AlphaFoldDB" id="A0A3G8HAK3"/>